<protein>
    <submittedName>
        <fullName evidence="1">Uncharacterized protein</fullName>
    </submittedName>
</protein>
<keyword evidence="2" id="KW-1185">Reference proteome</keyword>
<sequence>MEEELLCKGVTPSWKVRGNLCSMTNEDDGNMQMIVDLHAMQIIKQISPVQKIMETIVLVEAAKHPKDYWLQNLKSLSVKVPRVKMRV</sequence>
<accession>A0AA86VZ71</accession>
<organism evidence="1 2">
    <name type="scientific">Sphenostylis stenocarpa</name>
    <dbReference type="NCBI Taxonomy" id="92480"/>
    <lineage>
        <taxon>Eukaryota</taxon>
        <taxon>Viridiplantae</taxon>
        <taxon>Streptophyta</taxon>
        <taxon>Embryophyta</taxon>
        <taxon>Tracheophyta</taxon>
        <taxon>Spermatophyta</taxon>
        <taxon>Magnoliopsida</taxon>
        <taxon>eudicotyledons</taxon>
        <taxon>Gunneridae</taxon>
        <taxon>Pentapetalae</taxon>
        <taxon>rosids</taxon>
        <taxon>fabids</taxon>
        <taxon>Fabales</taxon>
        <taxon>Fabaceae</taxon>
        <taxon>Papilionoideae</taxon>
        <taxon>50 kb inversion clade</taxon>
        <taxon>NPAAA clade</taxon>
        <taxon>indigoferoid/millettioid clade</taxon>
        <taxon>Phaseoleae</taxon>
        <taxon>Sphenostylis</taxon>
    </lineage>
</organism>
<gene>
    <name evidence="1" type="ORF">AYBTSS11_LOCUS18760</name>
</gene>
<dbReference type="Proteomes" id="UP001189624">
    <property type="component" value="Chromosome 6"/>
</dbReference>
<reference evidence="1" key="1">
    <citation type="submission" date="2023-10" db="EMBL/GenBank/DDBJ databases">
        <authorList>
            <person name="Domelevo Entfellner J.-B."/>
        </authorList>
    </citation>
    <scope>NUCLEOTIDE SEQUENCE</scope>
</reference>
<evidence type="ECO:0000313" key="2">
    <source>
        <dbReference type="Proteomes" id="UP001189624"/>
    </source>
</evidence>
<name>A0AA86VZ71_9FABA</name>
<dbReference type="AlphaFoldDB" id="A0AA86VZ71"/>
<evidence type="ECO:0000313" key="1">
    <source>
        <dbReference type="EMBL" id="CAJ1961500.1"/>
    </source>
</evidence>
<dbReference type="EMBL" id="OY731403">
    <property type="protein sequence ID" value="CAJ1961500.1"/>
    <property type="molecule type" value="Genomic_DNA"/>
</dbReference>
<proteinExistence type="predicted"/>
<dbReference type="Gramene" id="rna-AYBTSS11_LOCUS18760">
    <property type="protein sequence ID" value="CAJ1961500.1"/>
    <property type="gene ID" value="gene-AYBTSS11_LOCUS18760"/>
</dbReference>